<dbReference type="GO" id="GO:0010484">
    <property type="term" value="F:histone H3 acetyltransferase activity"/>
    <property type="evidence" value="ECO:0007669"/>
    <property type="project" value="TreeGrafter"/>
</dbReference>
<name>K3WKR1_GLOUD</name>
<dbReference type="Pfam" id="PF00439">
    <property type="entry name" value="Bromodomain"/>
    <property type="match status" value="1"/>
</dbReference>
<dbReference type="GO" id="GO:0000123">
    <property type="term" value="C:histone acetyltransferase complex"/>
    <property type="evidence" value="ECO:0007669"/>
    <property type="project" value="TreeGrafter"/>
</dbReference>
<feature type="compositionally biased region" description="Acidic residues" evidence="5">
    <location>
        <begin position="269"/>
        <end position="279"/>
    </location>
</feature>
<feature type="compositionally biased region" description="Low complexity" evidence="5">
    <location>
        <begin position="55"/>
        <end position="89"/>
    </location>
</feature>
<dbReference type="InterPro" id="IPR037800">
    <property type="entry name" value="GCN5"/>
</dbReference>
<dbReference type="EnsemblProtists" id="PYU1_T005553">
    <property type="protein sequence ID" value="PYU1_T005553"/>
    <property type="gene ID" value="PYU1_G005542"/>
</dbReference>
<proteinExistence type="predicted"/>
<organism evidence="7 8">
    <name type="scientific">Globisporangium ultimum (strain ATCC 200006 / CBS 805.95 / DAOM BR144)</name>
    <name type="common">Pythium ultimum</name>
    <dbReference type="NCBI Taxonomy" id="431595"/>
    <lineage>
        <taxon>Eukaryota</taxon>
        <taxon>Sar</taxon>
        <taxon>Stramenopiles</taxon>
        <taxon>Oomycota</taxon>
        <taxon>Peronosporomycetes</taxon>
        <taxon>Pythiales</taxon>
        <taxon>Pythiaceae</taxon>
        <taxon>Globisporangium</taxon>
    </lineage>
</organism>
<feature type="compositionally biased region" description="Basic residues" evidence="5">
    <location>
        <begin position="285"/>
        <end position="296"/>
    </location>
</feature>
<feature type="region of interest" description="Disordered" evidence="5">
    <location>
        <begin position="459"/>
        <end position="643"/>
    </location>
</feature>
<dbReference type="CDD" id="cd04369">
    <property type="entry name" value="Bromodomain"/>
    <property type="match status" value="1"/>
</dbReference>
<dbReference type="EMBL" id="GL376633">
    <property type="status" value="NOT_ANNOTATED_CDS"/>
    <property type="molecule type" value="Genomic_DNA"/>
</dbReference>
<evidence type="ECO:0000313" key="7">
    <source>
        <dbReference type="EnsemblProtists" id="PYU1_T005553"/>
    </source>
</evidence>
<feature type="compositionally biased region" description="Low complexity" evidence="5">
    <location>
        <begin position="97"/>
        <end position="115"/>
    </location>
</feature>
<feature type="compositionally biased region" description="Polar residues" evidence="5">
    <location>
        <begin position="626"/>
        <end position="643"/>
    </location>
</feature>
<feature type="region of interest" description="Disordered" evidence="5">
    <location>
        <begin position="255"/>
        <end position="332"/>
    </location>
</feature>
<dbReference type="VEuPathDB" id="FungiDB:PYU1_G005542"/>
<keyword evidence="8" id="KW-1185">Reference proteome</keyword>
<dbReference type="STRING" id="431595.K3WKR1"/>
<accession>K3WKR1</accession>
<dbReference type="SUPFAM" id="SSF47370">
    <property type="entry name" value="Bromodomain"/>
    <property type="match status" value="1"/>
</dbReference>
<dbReference type="PANTHER" id="PTHR45750">
    <property type="entry name" value="GH11602P"/>
    <property type="match status" value="1"/>
</dbReference>
<feature type="compositionally biased region" description="Acidic residues" evidence="5">
    <location>
        <begin position="468"/>
        <end position="479"/>
    </location>
</feature>
<evidence type="ECO:0000313" key="8">
    <source>
        <dbReference type="Proteomes" id="UP000019132"/>
    </source>
</evidence>
<reference evidence="7" key="3">
    <citation type="submission" date="2015-02" db="UniProtKB">
        <authorList>
            <consortium name="EnsemblProtists"/>
        </authorList>
    </citation>
    <scope>IDENTIFICATION</scope>
    <source>
        <strain evidence="7">DAOM BR144</strain>
    </source>
</reference>
<dbReference type="Gene3D" id="1.20.920.10">
    <property type="entry name" value="Bromodomain-like"/>
    <property type="match status" value="1"/>
</dbReference>
<dbReference type="HOGENOM" id="CLU_426196_0_0_1"/>
<dbReference type="Proteomes" id="UP000019132">
    <property type="component" value="Unassembled WGS sequence"/>
</dbReference>
<dbReference type="InParanoid" id="K3WKR1"/>
<keyword evidence="2 4" id="KW-0103">Bromodomain</keyword>
<feature type="compositionally biased region" description="Basic and acidic residues" evidence="5">
    <location>
        <begin position="480"/>
        <end position="493"/>
    </location>
</feature>
<evidence type="ECO:0000259" key="6">
    <source>
        <dbReference type="PROSITE" id="PS50014"/>
    </source>
</evidence>
<evidence type="ECO:0000256" key="3">
    <source>
        <dbReference type="ARBA" id="ARBA00023315"/>
    </source>
</evidence>
<evidence type="ECO:0000256" key="4">
    <source>
        <dbReference type="PROSITE-ProRule" id="PRU00035"/>
    </source>
</evidence>
<evidence type="ECO:0000256" key="1">
    <source>
        <dbReference type="ARBA" id="ARBA00022679"/>
    </source>
</evidence>
<dbReference type="SMART" id="SM00297">
    <property type="entry name" value="BROMO"/>
    <property type="match status" value="1"/>
</dbReference>
<reference evidence="8" key="1">
    <citation type="journal article" date="2010" name="Genome Biol.">
        <title>Genome sequence of the necrotrophic plant pathogen Pythium ultimum reveals original pathogenicity mechanisms and effector repertoire.</title>
        <authorList>
            <person name="Levesque C.A."/>
            <person name="Brouwer H."/>
            <person name="Cano L."/>
            <person name="Hamilton J.P."/>
            <person name="Holt C."/>
            <person name="Huitema E."/>
            <person name="Raffaele S."/>
            <person name="Robideau G.P."/>
            <person name="Thines M."/>
            <person name="Win J."/>
            <person name="Zerillo M.M."/>
            <person name="Beakes G.W."/>
            <person name="Boore J.L."/>
            <person name="Busam D."/>
            <person name="Dumas B."/>
            <person name="Ferriera S."/>
            <person name="Fuerstenberg S.I."/>
            <person name="Gachon C.M."/>
            <person name="Gaulin E."/>
            <person name="Govers F."/>
            <person name="Grenville-Briggs L."/>
            <person name="Horner N."/>
            <person name="Hostetler J."/>
            <person name="Jiang R.H."/>
            <person name="Johnson J."/>
            <person name="Krajaejun T."/>
            <person name="Lin H."/>
            <person name="Meijer H.J."/>
            <person name="Moore B."/>
            <person name="Morris P."/>
            <person name="Phuntmart V."/>
            <person name="Puiu D."/>
            <person name="Shetty J."/>
            <person name="Stajich J.E."/>
            <person name="Tripathy S."/>
            <person name="Wawra S."/>
            <person name="van West P."/>
            <person name="Whitty B.R."/>
            <person name="Coutinho P.M."/>
            <person name="Henrissat B."/>
            <person name="Martin F."/>
            <person name="Thomas P.D."/>
            <person name="Tyler B.M."/>
            <person name="De Vries R.P."/>
            <person name="Kamoun S."/>
            <person name="Yandell M."/>
            <person name="Tisserat N."/>
            <person name="Buell C.R."/>
        </authorList>
    </citation>
    <scope>NUCLEOTIDE SEQUENCE</scope>
    <source>
        <strain evidence="8">DAOM:BR144</strain>
    </source>
</reference>
<dbReference type="InterPro" id="IPR018359">
    <property type="entry name" value="Bromodomain_CS"/>
</dbReference>
<dbReference type="eggNOG" id="KOG1474">
    <property type="taxonomic scope" value="Eukaryota"/>
</dbReference>
<dbReference type="PROSITE" id="PS50014">
    <property type="entry name" value="BROMODOMAIN_2"/>
    <property type="match status" value="1"/>
</dbReference>
<feature type="compositionally biased region" description="Basic residues" evidence="5">
    <location>
        <begin position="133"/>
        <end position="148"/>
    </location>
</feature>
<feature type="compositionally biased region" description="Low complexity" evidence="5">
    <location>
        <begin position="503"/>
        <end position="530"/>
    </location>
</feature>
<sequence>MRYLDPPLVERPAGEWRCFECLVNDARGWPRRRKLTSASPTSKLENPAEDKKSSSSKSSKRSSSSSSKRARTTSSSKSGSSAKSSSKSGSSKRKKSSSGNHSSTSTSNKKASSSSSKKKHKKKKSSSSSHNSSSHHHRSSSSSSHRRRYHHEYAKLLTSFQARHKERLCIEEIRIMDPSRGAELLEAPTSWRVVSSTLETLRELIEALSGGSLEQERLRSRLISVLKVQEKEEEERKKRQELAWNVLPRRQSSRIAIGRMKSHSSGTDSEADDAFSEDENGGHSINRRSSRSKRTRSSAVGYDSKQQLALERASRARRRQHHDEIGDDEDADEDATALGEWIDWSILKGNKRGFSTLCLAAIDRLLKEEISELFARPVDPEYDGCPDYLTIIEHPIDLGTIRTRLQTGFYKKWEIFKIDVDRVWENCRVFNGSDTLIAQYADTLAALFKKMCKVAEKRGAHMMKDRSGDEDEEDEDDDEDPHKSSSDESKAESRTSANKEWTESSSSESSGSSEDSSASSSDEGGKSTSRSTRKRATPTNAGKRPTRSSPSAVSSTRGTRGTRVAATKKKQQSAWKSDDEESASSSASDDESEEEEEDDEPTRRNGKKRGPATRATRQETPPPPSRQSFPSAVASKQQASPNS</sequence>
<protein>
    <recommendedName>
        <fullName evidence="6">Bromo domain-containing protein</fullName>
    </recommendedName>
</protein>
<feature type="compositionally biased region" description="Basic residues" evidence="5">
    <location>
        <begin position="116"/>
        <end position="125"/>
    </location>
</feature>
<dbReference type="PROSITE" id="PS00633">
    <property type="entry name" value="BROMODOMAIN_1"/>
    <property type="match status" value="1"/>
</dbReference>
<feature type="region of interest" description="Disordered" evidence="5">
    <location>
        <begin position="27"/>
        <end position="148"/>
    </location>
</feature>
<dbReference type="GO" id="GO:0045944">
    <property type="term" value="P:positive regulation of transcription by RNA polymerase II"/>
    <property type="evidence" value="ECO:0007669"/>
    <property type="project" value="TreeGrafter"/>
</dbReference>
<feature type="compositionally biased region" description="Low complexity" evidence="5">
    <location>
        <begin position="551"/>
        <end position="565"/>
    </location>
</feature>
<reference evidence="8" key="2">
    <citation type="submission" date="2010-04" db="EMBL/GenBank/DDBJ databases">
        <authorList>
            <person name="Buell R."/>
            <person name="Hamilton J."/>
            <person name="Hostetler J."/>
        </authorList>
    </citation>
    <scope>NUCLEOTIDE SEQUENCE [LARGE SCALE GENOMIC DNA]</scope>
    <source>
        <strain evidence="8">DAOM:BR144</strain>
    </source>
</reference>
<dbReference type="PANTHER" id="PTHR45750:SF3">
    <property type="entry name" value="HISTONE ACETYLTRANSFERASE"/>
    <property type="match status" value="1"/>
</dbReference>
<keyword evidence="1" id="KW-0808">Transferase</keyword>
<evidence type="ECO:0000256" key="2">
    <source>
        <dbReference type="ARBA" id="ARBA00023117"/>
    </source>
</evidence>
<dbReference type="PRINTS" id="PR00503">
    <property type="entry name" value="BROMODOMAIN"/>
</dbReference>
<feature type="domain" description="Bromo" evidence="6">
    <location>
        <begin position="366"/>
        <end position="438"/>
    </location>
</feature>
<feature type="compositionally biased region" description="Acidic residues" evidence="5">
    <location>
        <begin position="578"/>
        <end position="600"/>
    </location>
</feature>
<dbReference type="InterPro" id="IPR001487">
    <property type="entry name" value="Bromodomain"/>
</dbReference>
<keyword evidence="3" id="KW-0012">Acyltransferase</keyword>
<dbReference type="InterPro" id="IPR036427">
    <property type="entry name" value="Bromodomain-like_sf"/>
</dbReference>
<evidence type="ECO:0000256" key="5">
    <source>
        <dbReference type="SAM" id="MobiDB-lite"/>
    </source>
</evidence>
<dbReference type="AlphaFoldDB" id="K3WKR1"/>